<dbReference type="AlphaFoldDB" id="A0A7R8AFS8"/>
<feature type="region of interest" description="Disordered" evidence="1">
    <location>
        <begin position="1"/>
        <end position="22"/>
    </location>
</feature>
<dbReference type="InterPro" id="IPR013094">
    <property type="entry name" value="AB_hydrolase_3"/>
</dbReference>
<accession>A0A7R8AFS8</accession>
<dbReference type="RefSeq" id="XP_041549425.1">
    <property type="nucleotide sequence ID" value="XM_041702484.1"/>
</dbReference>
<feature type="compositionally biased region" description="Polar residues" evidence="1">
    <location>
        <begin position="12"/>
        <end position="22"/>
    </location>
</feature>
<dbReference type="Pfam" id="PF07859">
    <property type="entry name" value="Abhydrolase_3"/>
    <property type="match status" value="1"/>
</dbReference>
<dbReference type="Proteomes" id="UP000654913">
    <property type="component" value="Chromosome 1"/>
</dbReference>
<dbReference type="InterPro" id="IPR050466">
    <property type="entry name" value="Carboxylest/Gibb_receptor"/>
</dbReference>
<reference evidence="3" key="2">
    <citation type="submission" date="2021-02" db="EMBL/GenBank/DDBJ databases">
        <title>Aspergillus puulaauensis MK2 genome sequence.</title>
        <authorList>
            <person name="Futagami T."/>
            <person name="Mori K."/>
            <person name="Kadooka C."/>
            <person name="Tanaka T."/>
        </authorList>
    </citation>
    <scope>NUCLEOTIDE SEQUENCE</scope>
    <source>
        <strain evidence="3">MK2</strain>
    </source>
</reference>
<dbReference type="GO" id="GO:0016787">
    <property type="term" value="F:hydrolase activity"/>
    <property type="evidence" value="ECO:0007669"/>
    <property type="project" value="InterPro"/>
</dbReference>
<feature type="domain" description="Alpha/beta hydrolase fold-3" evidence="2">
    <location>
        <begin position="97"/>
        <end position="301"/>
    </location>
</feature>
<dbReference type="SUPFAM" id="SSF53474">
    <property type="entry name" value="alpha/beta-Hydrolases"/>
    <property type="match status" value="1"/>
</dbReference>
<evidence type="ECO:0000259" key="2">
    <source>
        <dbReference type="Pfam" id="PF07859"/>
    </source>
</evidence>
<dbReference type="Gene3D" id="3.40.50.1820">
    <property type="entry name" value="alpha/beta hydrolase"/>
    <property type="match status" value="1"/>
</dbReference>
<dbReference type="KEGG" id="apuu:APUU_10059S"/>
<name>A0A7R8AFS8_9EURO</name>
<evidence type="ECO:0000313" key="4">
    <source>
        <dbReference type="Proteomes" id="UP000654913"/>
    </source>
</evidence>
<evidence type="ECO:0000256" key="1">
    <source>
        <dbReference type="SAM" id="MobiDB-lite"/>
    </source>
</evidence>
<dbReference type="PANTHER" id="PTHR23024:SF166">
    <property type="entry name" value="ALPHA_BETA HYDROLASE FOLD-3 DOMAIN-CONTAINING PROTEIN-RELATED"/>
    <property type="match status" value="1"/>
</dbReference>
<dbReference type="GeneID" id="64967236"/>
<reference evidence="3" key="1">
    <citation type="submission" date="2021-01" db="EMBL/GenBank/DDBJ databases">
        <authorList>
            <consortium name="Aspergillus puulaauensis MK2 genome sequencing consortium"/>
            <person name="Kazuki M."/>
            <person name="Futagami T."/>
        </authorList>
    </citation>
    <scope>NUCLEOTIDE SEQUENCE</scope>
    <source>
        <strain evidence="3">MK2</strain>
    </source>
</reference>
<dbReference type="PANTHER" id="PTHR23024">
    <property type="entry name" value="ARYLACETAMIDE DEACETYLASE"/>
    <property type="match status" value="1"/>
</dbReference>
<organism evidence="3 4">
    <name type="scientific">Aspergillus puulaauensis</name>
    <dbReference type="NCBI Taxonomy" id="1220207"/>
    <lineage>
        <taxon>Eukaryota</taxon>
        <taxon>Fungi</taxon>
        <taxon>Dikarya</taxon>
        <taxon>Ascomycota</taxon>
        <taxon>Pezizomycotina</taxon>
        <taxon>Eurotiomycetes</taxon>
        <taxon>Eurotiomycetidae</taxon>
        <taxon>Eurotiales</taxon>
        <taxon>Aspergillaceae</taxon>
        <taxon>Aspergillus</taxon>
    </lineage>
</organism>
<dbReference type="EMBL" id="AP024443">
    <property type="protein sequence ID" value="BCS17231.1"/>
    <property type="molecule type" value="Genomic_DNA"/>
</dbReference>
<dbReference type="InterPro" id="IPR029058">
    <property type="entry name" value="AB_hydrolase_fold"/>
</dbReference>
<sequence length="332" mass="36606">MTKPECAPAWQKASSPSQYGTATNNKQFLDELGESVALDGSLSDIQNRWGEIIQTMLTKYTLPEPDQTVHTQDVTVRDIWLRVYTPPGTTANKPVGIYFHGGGWAMGSVDQEDAICRLISKHHEMTLVSVSYRLAPEYKFPTALDDCVEAVEWALANLQASSAVIIGASAGGNLAFGAALKLIDQGRGEQIDGVVSLVPITVHRDAVPEESRAQYTSYDVNANSTVNSAAAMKTFFEAYSPPPDDKYTSCLLHPNLKQLKKVYIAECGLDTLRDDARLMKEALERDGVAVSYDAYPGFPHYSWTFPSKHIDKHREEFLSQMLDGVQWVAGIQ</sequence>
<gene>
    <name evidence="3" type="ORF">APUU_10059S</name>
</gene>
<evidence type="ECO:0000313" key="3">
    <source>
        <dbReference type="EMBL" id="BCS17231.1"/>
    </source>
</evidence>
<dbReference type="OrthoDB" id="408631at2759"/>
<proteinExistence type="predicted"/>
<keyword evidence="4" id="KW-1185">Reference proteome</keyword>
<protein>
    <recommendedName>
        <fullName evidence="2">Alpha/beta hydrolase fold-3 domain-containing protein</fullName>
    </recommendedName>
</protein>